<organism evidence="1 2">
    <name type="scientific">Clostridium moutaii</name>
    <dbReference type="NCBI Taxonomy" id="3240932"/>
    <lineage>
        <taxon>Bacteria</taxon>
        <taxon>Bacillati</taxon>
        <taxon>Bacillota</taxon>
        <taxon>Clostridia</taxon>
        <taxon>Eubacteriales</taxon>
        <taxon>Clostridiaceae</taxon>
        <taxon>Clostridium</taxon>
    </lineage>
</organism>
<dbReference type="EMBL" id="JBGEWD010000023">
    <property type="protein sequence ID" value="MEY8001702.1"/>
    <property type="molecule type" value="Genomic_DNA"/>
</dbReference>
<dbReference type="Proteomes" id="UP001564657">
    <property type="component" value="Unassembled WGS sequence"/>
</dbReference>
<accession>A0ABV4BU13</accession>
<reference evidence="1 2" key="1">
    <citation type="submission" date="2024-08" db="EMBL/GenBank/DDBJ databases">
        <title>Clostridium lapicellarii sp. nov., and Clostridium renhuaiense sp. nov., two species isolated from the mud in a fermentation cellar used for producing sauce-flavour Chinese liquors.</title>
        <authorList>
            <person name="Yang F."/>
            <person name="Wang H."/>
            <person name="Chen L.Q."/>
            <person name="Zhou N."/>
            <person name="Lu J.J."/>
            <person name="Pu X.X."/>
            <person name="Wan B."/>
            <person name="Wang L."/>
            <person name="Liu S.J."/>
        </authorList>
    </citation>
    <scope>NUCLEOTIDE SEQUENCE [LARGE SCALE GENOMIC DNA]</scope>
    <source>
        <strain evidence="1 2">MT-5</strain>
    </source>
</reference>
<gene>
    <name evidence="1" type="ORF">AB8U03_16145</name>
</gene>
<proteinExistence type="predicted"/>
<comment type="caution">
    <text evidence="1">The sequence shown here is derived from an EMBL/GenBank/DDBJ whole genome shotgun (WGS) entry which is preliminary data.</text>
</comment>
<evidence type="ECO:0000313" key="2">
    <source>
        <dbReference type="Proteomes" id="UP001564657"/>
    </source>
</evidence>
<keyword evidence="2" id="KW-1185">Reference proteome</keyword>
<protein>
    <submittedName>
        <fullName evidence="1">Uncharacterized protein</fullName>
    </submittedName>
</protein>
<sequence length="99" mass="11426">MIQNKGNILNKMKLEILKSINSLVNSKIKKINYCHILYGQIQQYNRDNSYNTLINGQVQVIHAMNDDKYQIGDTVIVLVLDNTNYSNKMILCKRPANII</sequence>
<dbReference type="RefSeq" id="WP_369705594.1">
    <property type="nucleotide sequence ID" value="NZ_JBGEWD010000023.1"/>
</dbReference>
<evidence type="ECO:0000313" key="1">
    <source>
        <dbReference type="EMBL" id="MEY8001702.1"/>
    </source>
</evidence>
<name>A0ABV4BU13_9CLOT</name>